<dbReference type="InterPro" id="IPR010982">
    <property type="entry name" value="Lambda_DNA-bd_dom_sf"/>
</dbReference>
<evidence type="ECO:0000313" key="3">
    <source>
        <dbReference type="Proteomes" id="UP001356080"/>
    </source>
</evidence>
<evidence type="ECO:0000313" key="2">
    <source>
        <dbReference type="EMBL" id="MEF2291941.1"/>
    </source>
</evidence>
<comment type="caution">
    <text evidence="2">The sequence shown here is derived from an EMBL/GenBank/DDBJ whole genome shotgun (WGS) entry which is preliminary data.</text>
</comment>
<dbReference type="Gene3D" id="1.25.40.10">
    <property type="entry name" value="Tetratricopeptide repeat domain"/>
    <property type="match status" value="1"/>
</dbReference>
<reference evidence="2 3" key="1">
    <citation type="submission" date="2024-01" db="EMBL/GenBank/DDBJ databases">
        <title>Survival strategy associated with biotechnological potential of Virgibacillus dokdonensis T4.6 isolated from salt-fermented shrimp paste.</title>
        <authorList>
            <person name="Doan T.V."/>
            <person name="Quach N.T."/>
            <person name="Phi Q.-T."/>
        </authorList>
    </citation>
    <scope>NUCLEOTIDE SEQUENCE [LARGE SCALE GENOMIC DNA]</scope>
    <source>
        <strain evidence="2 3">T4.6</strain>
    </source>
</reference>
<protein>
    <submittedName>
        <fullName evidence="2">Helix-turn-helix domain-containing protein</fullName>
    </submittedName>
</protein>
<accession>A0ABU7VE60</accession>
<feature type="domain" description="HTH cro/C1-type" evidence="1">
    <location>
        <begin position="13"/>
        <end position="66"/>
    </location>
</feature>
<gene>
    <name evidence="2" type="ORF">V2W34_07910</name>
</gene>
<keyword evidence="3" id="KW-1185">Reference proteome</keyword>
<dbReference type="SUPFAM" id="SSF47413">
    <property type="entry name" value="lambda repressor-like DNA-binding domains"/>
    <property type="match status" value="1"/>
</dbReference>
<proteinExistence type="predicted"/>
<sequence>MVGDKLIDIGSIIKLQRTKRNMTQEELSEGIVSLSYLSKIENKKTKASPEIIQLLCNRLEIELTEKLDVEIEEKCQEWYGMLYDRFDKQKISEIYEELQQLLGRSINDQTLMFEIHKIPYYCIMRDLKKALCKINELHEMASSFNPIHKYYWHKFQGNYYSFKTYHHQAIQHYKLAEETISFANIQEHETADLQYIISIEHSKLWNDLESIEYAKKAMGIFQKNYNFIRCAQCHILLGIAHHRIKNLDKATKNYNLALQLGELKNNEDVVHLAHYNLGYLHSITGNSEKAIEHYLIAIQNNNFKEKTKLVSLIRLIQEFYLVGDYKKAKNYLDQTTLVLKTYINDYNEYIDDLHDYVIKVYTHLLNGETKQFISVLANDFIPYLEKKRNYEYLAFYAKMLGNHLEKSGKYKTSLQYYKLANSSYEKLFNL</sequence>
<dbReference type="InterPro" id="IPR019734">
    <property type="entry name" value="TPR_rpt"/>
</dbReference>
<dbReference type="SUPFAM" id="SSF48452">
    <property type="entry name" value="TPR-like"/>
    <property type="match status" value="1"/>
</dbReference>
<dbReference type="CDD" id="cd00093">
    <property type="entry name" value="HTH_XRE"/>
    <property type="match status" value="1"/>
</dbReference>
<dbReference type="Pfam" id="PF01381">
    <property type="entry name" value="HTH_3"/>
    <property type="match status" value="1"/>
</dbReference>
<dbReference type="Proteomes" id="UP001356080">
    <property type="component" value="Unassembled WGS sequence"/>
</dbReference>
<organism evidence="2 3">
    <name type="scientific">Virgibacillus dokdonensis</name>
    <dbReference type="NCBI Taxonomy" id="302167"/>
    <lineage>
        <taxon>Bacteria</taxon>
        <taxon>Bacillati</taxon>
        <taxon>Bacillota</taxon>
        <taxon>Bacilli</taxon>
        <taxon>Bacillales</taxon>
        <taxon>Bacillaceae</taxon>
        <taxon>Virgibacillus</taxon>
    </lineage>
</organism>
<evidence type="ECO:0000259" key="1">
    <source>
        <dbReference type="PROSITE" id="PS50943"/>
    </source>
</evidence>
<dbReference type="SMART" id="SM00028">
    <property type="entry name" value="TPR"/>
    <property type="match status" value="4"/>
</dbReference>
<dbReference type="PROSITE" id="PS50943">
    <property type="entry name" value="HTH_CROC1"/>
    <property type="match status" value="1"/>
</dbReference>
<dbReference type="SMART" id="SM00530">
    <property type="entry name" value="HTH_XRE"/>
    <property type="match status" value="1"/>
</dbReference>
<dbReference type="EMBL" id="JAZHPM010000010">
    <property type="protein sequence ID" value="MEF2291941.1"/>
    <property type="molecule type" value="Genomic_DNA"/>
</dbReference>
<dbReference type="Gene3D" id="1.10.260.40">
    <property type="entry name" value="lambda repressor-like DNA-binding domains"/>
    <property type="match status" value="1"/>
</dbReference>
<name>A0ABU7VE60_9BACI</name>
<dbReference type="InterPro" id="IPR001387">
    <property type="entry name" value="Cro/C1-type_HTH"/>
</dbReference>
<dbReference type="RefSeq" id="WP_331805281.1">
    <property type="nucleotide sequence ID" value="NZ_JAZHPM010000010.1"/>
</dbReference>
<dbReference type="InterPro" id="IPR011990">
    <property type="entry name" value="TPR-like_helical_dom_sf"/>
</dbReference>